<dbReference type="InterPro" id="IPR052019">
    <property type="entry name" value="F420H2_bilvrd_red/Heme_oxyg"/>
</dbReference>
<proteinExistence type="predicted"/>
<dbReference type="Gene3D" id="2.30.110.10">
    <property type="entry name" value="Electron Transport, Fmn-binding Protein, Chain A"/>
    <property type="match status" value="1"/>
</dbReference>
<accession>A0AAU9ECA7</accession>
<evidence type="ECO:0000259" key="2">
    <source>
        <dbReference type="Pfam" id="PF01243"/>
    </source>
</evidence>
<dbReference type="PANTHER" id="PTHR35176:SF6">
    <property type="entry name" value="HEME OXYGENASE HI_0854-RELATED"/>
    <property type="match status" value="1"/>
</dbReference>
<sequence>MITEKLKKVLTTSGLVSIATVTKEGMPKVRSVDFAVDKEDLRKFYFMTFKNTEKVEELNNNNNVYITMDKEANSMEELSKICYIKGSGKANLLLEEEKIKKAMGLLLQKYPYLENLTGDPSLINVYEVKLEEILLTDNSISFGHTDVIV</sequence>
<dbReference type="Proteomes" id="UP001321786">
    <property type="component" value="Chromosome"/>
</dbReference>
<dbReference type="GO" id="GO:0005829">
    <property type="term" value="C:cytosol"/>
    <property type="evidence" value="ECO:0007669"/>
    <property type="project" value="TreeGrafter"/>
</dbReference>
<keyword evidence="4" id="KW-1185">Reference proteome</keyword>
<dbReference type="KEGG" id="hprf:HLPR_05330"/>
<dbReference type="AlphaFoldDB" id="A0AAU9ECA7"/>
<dbReference type="InterPro" id="IPR011576">
    <property type="entry name" value="Pyridox_Oxase_N"/>
</dbReference>
<gene>
    <name evidence="3" type="ORF">HLPR_05330</name>
</gene>
<dbReference type="RefSeq" id="WP_338536534.1">
    <property type="nucleotide sequence ID" value="NZ_AP028654.1"/>
</dbReference>
<name>A0AAU9ECA7_9FIRM</name>
<dbReference type="GO" id="GO:0070967">
    <property type="term" value="F:coenzyme F420 binding"/>
    <property type="evidence" value="ECO:0007669"/>
    <property type="project" value="TreeGrafter"/>
</dbReference>
<organism evidence="3 4">
    <name type="scientific">Helicovermis profundi</name>
    <dbReference type="NCBI Taxonomy" id="3065157"/>
    <lineage>
        <taxon>Bacteria</taxon>
        <taxon>Bacillati</taxon>
        <taxon>Bacillota</taxon>
        <taxon>Clostridia</taxon>
        <taxon>Helicovermis</taxon>
    </lineage>
</organism>
<dbReference type="EMBL" id="AP028654">
    <property type="protein sequence ID" value="BEP28202.1"/>
    <property type="molecule type" value="Genomic_DNA"/>
</dbReference>
<dbReference type="SUPFAM" id="SSF50475">
    <property type="entry name" value="FMN-binding split barrel"/>
    <property type="match status" value="1"/>
</dbReference>
<protein>
    <submittedName>
        <fullName evidence="3">Pyridoxamine 5'-phosphate oxidase family protein</fullName>
    </submittedName>
</protein>
<feature type="domain" description="Pyridoxamine 5'-phosphate oxidase N-terminal" evidence="2">
    <location>
        <begin position="2"/>
        <end position="111"/>
    </location>
</feature>
<reference evidence="3 4" key="1">
    <citation type="submission" date="2023-08" db="EMBL/GenBank/DDBJ databases">
        <title>Helicovermis profunda gen. nov., sp. nov., a novel mesophilic, fermentative bacterium within the Bacillota from a deep-sea hydrothermal vent chimney.</title>
        <authorList>
            <person name="Miyazaki U."/>
            <person name="Mizutani D."/>
            <person name="Hashimoto Y."/>
            <person name="Tame A."/>
            <person name="Sawayama S."/>
            <person name="Miyazaki J."/>
            <person name="Takai K."/>
            <person name="Nakagawa S."/>
        </authorList>
    </citation>
    <scope>NUCLEOTIDE SEQUENCE [LARGE SCALE GENOMIC DNA]</scope>
    <source>
        <strain evidence="3 4">S502</strain>
    </source>
</reference>
<evidence type="ECO:0000313" key="3">
    <source>
        <dbReference type="EMBL" id="BEP28202.1"/>
    </source>
</evidence>
<dbReference type="PANTHER" id="PTHR35176">
    <property type="entry name" value="HEME OXYGENASE HI_0854-RELATED"/>
    <property type="match status" value="1"/>
</dbReference>
<dbReference type="GO" id="GO:0016627">
    <property type="term" value="F:oxidoreductase activity, acting on the CH-CH group of donors"/>
    <property type="evidence" value="ECO:0007669"/>
    <property type="project" value="TreeGrafter"/>
</dbReference>
<dbReference type="Pfam" id="PF01243">
    <property type="entry name" value="PNPOx_N"/>
    <property type="match status" value="1"/>
</dbReference>
<evidence type="ECO:0000256" key="1">
    <source>
        <dbReference type="ARBA" id="ARBA00023002"/>
    </source>
</evidence>
<dbReference type="InterPro" id="IPR012349">
    <property type="entry name" value="Split_barrel_FMN-bd"/>
</dbReference>
<evidence type="ECO:0000313" key="4">
    <source>
        <dbReference type="Proteomes" id="UP001321786"/>
    </source>
</evidence>
<keyword evidence="1" id="KW-0560">Oxidoreductase</keyword>